<sequence>MCRQHRAGTKIYAMALCLASTPPPAHANALAVLRPRRSTTRRQRHAGLGFSLAFFPQPSPTSPAPPSTRNMCVSTCAIPYHPSRADVSPPSTLLCAFYCRQYDRRGKGASPKVNGAATARRHCRLQLRRGITAPDEGHGEADKPQHHTLLTVAGPPAHSRASLDLGGFAVDGGAEAEE</sequence>
<name>A0AAD6XZK3_9AGAR</name>
<dbReference type="Proteomes" id="UP001219525">
    <property type="component" value="Unassembled WGS sequence"/>
</dbReference>
<dbReference type="AlphaFoldDB" id="A0AAD6XZK3"/>
<dbReference type="EMBL" id="JARJCW010000123">
    <property type="protein sequence ID" value="KAJ7192176.1"/>
    <property type="molecule type" value="Genomic_DNA"/>
</dbReference>
<protein>
    <submittedName>
        <fullName evidence="2">Uncharacterized protein</fullName>
    </submittedName>
</protein>
<proteinExistence type="predicted"/>
<feature type="compositionally biased region" description="Basic and acidic residues" evidence="1">
    <location>
        <begin position="135"/>
        <end position="145"/>
    </location>
</feature>
<feature type="region of interest" description="Disordered" evidence="1">
    <location>
        <begin position="133"/>
        <end position="158"/>
    </location>
</feature>
<gene>
    <name evidence="2" type="ORF">GGX14DRAFT_578340</name>
</gene>
<reference evidence="2" key="1">
    <citation type="submission" date="2023-03" db="EMBL/GenBank/DDBJ databases">
        <title>Massive genome expansion in bonnet fungi (Mycena s.s.) driven by repeated elements and novel gene families across ecological guilds.</title>
        <authorList>
            <consortium name="Lawrence Berkeley National Laboratory"/>
            <person name="Harder C.B."/>
            <person name="Miyauchi S."/>
            <person name="Viragh M."/>
            <person name="Kuo A."/>
            <person name="Thoen E."/>
            <person name="Andreopoulos B."/>
            <person name="Lu D."/>
            <person name="Skrede I."/>
            <person name="Drula E."/>
            <person name="Henrissat B."/>
            <person name="Morin E."/>
            <person name="Kohler A."/>
            <person name="Barry K."/>
            <person name="LaButti K."/>
            <person name="Morin E."/>
            <person name="Salamov A."/>
            <person name="Lipzen A."/>
            <person name="Mereny Z."/>
            <person name="Hegedus B."/>
            <person name="Baldrian P."/>
            <person name="Stursova M."/>
            <person name="Weitz H."/>
            <person name="Taylor A."/>
            <person name="Grigoriev I.V."/>
            <person name="Nagy L.G."/>
            <person name="Martin F."/>
            <person name="Kauserud H."/>
        </authorList>
    </citation>
    <scope>NUCLEOTIDE SEQUENCE</scope>
    <source>
        <strain evidence="2">9144</strain>
    </source>
</reference>
<accession>A0AAD6XZK3</accession>
<comment type="caution">
    <text evidence="2">The sequence shown here is derived from an EMBL/GenBank/DDBJ whole genome shotgun (WGS) entry which is preliminary data.</text>
</comment>
<organism evidence="2 3">
    <name type="scientific">Mycena pura</name>
    <dbReference type="NCBI Taxonomy" id="153505"/>
    <lineage>
        <taxon>Eukaryota</taxon>
        <taxon>Fungi</taxon>
        <taxon>Dikarya</taxon>
        <taxon>Basidiomycota</taxon>
        <taxon>Agaricomycotina</taxon>
        <taxon>Agaricomycetes</taxon>
        <taxon>Agaricomycetidae</taxon>
        <taxon>Agaricales</taxon>
        <taxon>Marasmiineae</taxon>
        <taxon>Mycenaceae</taxon>
        <taxon>Mycena</taxon>
    </lineage>
</organism>
<evidence type="ECO:0000256" key="1">
    <source>
        <dbReference type="SAM" id="MobiDB-lite"/>
    </source>
</evidence>
<keyword evidence="3" id="KW-1185">Reference proteome</keyword>
<evidence type="ECO:0000313" key="2">
    <source>
        <dbReference type="EMBL" id="KAJ7192176.1"/>
    </source>
</evidence>
<evidence type="ECO:0000313" key="3">
    <source>
        <dbReference type="Proteomes" id="UP001219525"/>
    </source>
</evidence>